<keyword evidence="3" id="KW-1185">Reference proteome</keyword>
<feature type="non-terminal residue" evidence="2">
    <location>
        <position position="1"/>
    </location>
</feature>
<dbReference type="STRING" id="765257.A0A0C9YRJ8"/>
<sequence length="199" mass="22654">LDGLAFHTGIYVCLFATCGHVYDSSQPFWYGTNNVMDFWEDVMDLEPDKIIHKLEQWACVHGKSGCRTGVVTKKKIRINFVNFEVAIKEKHGINLLGWPEGMPFQSPHANINAEHLWSLRDALKVGTCHWAYMSRQQCLEYQDRLKEWRTAGEMVGKARKKQSDVGKKRRCTTQGKGPKSTAIIDSSSEENSSTEEDDV</sequence>
<name>A0A0C9YRJ8_9AGAM</name>
<dbReference type="Proteomes" id="UP000054018">
    <property type="component" value="Unassembled WGS sequence"/>
</dbReference>
<evidence type="ECO:0000256" key="1">
    <source>
        <dbReference type="SAM" id="MobiDB-lite"/>
    </source>
</evidence>
<organism evidence="2 3">
    <name type="scientific">Pisolithus microcarpus 441</name>
    <dbReference type="NCBI Taxonomy" id="765257"/>
    <lineage>
        <taxon>Eukaryota</taxon>
        <taxon>Fungi</taxon>
        <taxon>Dikarya</taxon>
        <taxon>Basidiomycota</taxon>
        <taxon>Agaricomycotina</taxon>
        <taxon>Agaricomycetes</taxon>
        <taxon>Agaricomycetidae</taxon>
        <taxon>Boletales</taxon>
        <taxon>Sclerodermatineae</taxon>
        <taxon>Pisolithaceae</taxon>
        <taxon>Pisolithus</taxon>
    </lineage>
</organism>
<reference evidence="2 3" key="1">
    <citation type="submission" date="2014-04" db="EMBL/GenBank/DDBJ databases">
        <authorList>
            <consortium name="DOE Joint Genome Institute"/>
            <person name="Kuo A."/>
            <person name="Kohler A."/>
            <person name="Costa M.D."/>
            <person name="Nagy L.G."/>
            <person name="Floudas D."/>
            <person name="Copeland A."/>
            <person name="Barry K.W."/>
            <person name="Cichocki N."/>
            <person name="Veneault-Fourrey C."/>
            <person name="LaButti K."/>
            <person name="Lindquist E.A."/>
            <person name="Lipzen A."/>
            <person name="Lundell T."/>
            <person name="Morin E."/>
            <person name="Murat C."/>
            <person name="Sun H."/>
            <person name="Tunlid A."/>
            <person name="Henrissat B."/>
            <person name="Grigoriev I.V."/>
            <person name="Hibbett D.S."/>
            <person name="Martin F."/>
            <person name="Nordberg H.P."/>
            <person name="Cantor M.N."/>
            <person name="Hua S.X."/>
        </authorList>
    </citation>
    <scope>NUCLEOTIDE SEQUENCE [LARGE SCALE GENOMIC DNA]</scope>
    <source>
        <strain evidence="2 3">441</strain>
    </source>
</reference>
<evidence type="ECO:0000313" key="3">
    <source>
        <dbReference type="Proteomes" id="UP000054018"/>
    </source>
</evidence>
<protein>
    <submittedName>
        <fullName evidence="2">Uncharacterized protein</fullName>
    </submittedName>
</protein>
<accession>A0A0C9YRJ8</accession>
<dbReference type="AlphaFoldDB" id="A0A0C9YRJ8"/>
<feature type="region of interest" description="Disordered" evidence="1">
    <location>
        <begin position="157"/>
        <end position="199"/>
    </location>
</feature>
<gene>
    <name evidence="2" type="ORF">PISMIDRAFT_124111</name>
</gene>
<dbReference type="HOGENOM" id="CLU_035160_3_1_1"/>
<reference evidence="3" key="2">
    <citation type="submission" date="2015-01" db="EMBL/GenBank/DDBJ databases">
        <title>Evolutionary Origins and Diversification of the Mycorrhizal Mutualists.</title>
        <authorList>
            <consortium name="DOE Joint Genome Institute"/>
            <consortium name="Mycorrhizal Genomics Consortium"/>
            <person name="Kohler A."/>
            <person name="Kuo A."/>
            <person name="Nagy L.G."/>
            <person name="Floudas D."/>
            <person name="Copeland A."/>
            <person name="Barry K.W."/>
            <person name="Cichocki N."/>
            <person name="Veneault-Fourrey C."/>
            <person name="LaButti K."/>
            <person name="Lindquist E.A."/>
            <person name="Lipzen A."/>
            <person name="Lundell T."/>
            <person name="Morin E."/>
            <person name="Murat C."/>
            <person name="Riley R."/>
            <person name="Ohm R."/>
            <person name="Sun H."/>
            <person name="Tunlid A."/>
            <person name="Henrissat B."/>
            <person name="Grigoriev I.V."/>
            <person name="Hibbett D.S."/>
            <person name="Martin F."/>
        </authorList>
    </citation>
    <scope>NUCLEOTIDE SEQUENCE [LARGE SCALE GENOMIC DNA]</scope>
    <source>
        <strain evidence="3">441</strain>
    </source>
</reference>
<evidence type="ECO:0000313" key="2">
    <source>
        <dbReference type="EMBL" id="KIK10648.1"/>
    </source>
</evidence>
<proteinExistence type="predicted"/>
<dbReference type="EMBL" id="KN834501">
    <property type="protein sequence ID" value="KIK10648.1"/>
    <property type="molecule type" value="Genomic_DNA"/>
</dbReference>
<dbReference type="OrthoDB" id="2664589at2759"/>